<organism evidence="1">
    <name type="scientific">marine sediment metagenome</name>
    <dbReference type="NCBI Taxonomy" id="412755"/>
    <lineage>
        <taxon>unclassified sequences</taxon>
        <taxon>metagenomes</taxon>
        <taxon>ecological metagenomes</taxon>
    </lineage>
</organism>
<protein>
    <submittedName>
        <fullName evidence="1">Uncharacterized protein</fullName>
    </submittedName>
</protein>
<gene>
    <name evidence="1" type="ORF">LCGC14_1815230</name>
</gene>
<name>A0A0F9J0D8_9ZZZZ</name>
<sequence length="22" mass="2455">MEKDLELNMKIFGIGLSRTGTT</sequence>
<accession>A0A0F9J0D8</accession>
<dbReference type="EMBL" id="LAZR01017696">
    <property type="protein sequence ID" value="KKL99360.1"/>
    <property type="molecule type" value="Genomic_DNA"/>
</dbReference>
<feature type="non-terminal residue" evidence="1">
    <location>
        <position position="22"/>
    </location>
</feature>
<proteinExistence type="predicted"/>
<evidence type="ECO:0000313" key="1">
    <source>
        <dbReference type="EMBL" id="KKL99360.1"/>
    </source>
</evidence>
<reference evidence="1" key="1">
    <citation type="journal article" date="2015" name="Nature">
        <title>Complex archaea that bridge the gap between prokaryotes and eukaryotes.</title>
        <authorList>
            <person name="Spang A."/>
            <person name="Saw J.H."/>
            <person name="Jorgensen S.L."/>
            <person name="Zaremba-Niedzwiedzka K."/>
            <person name="Martijn J."/>
            <person name="Lind A.E."/>
            <person name="van Eijk R."/>
            <person name="Schleper C."/>
            <person name="Guy L."/>
            <person name="Ettema T.J."/>
        </authorList>
    </citation>
    <scope>NUCLEOTIDE SEQUENCE</scope>
</reference>
<dbReference type="AlphaFoldDB" id="A0A0F9J0D8"/>
<comment type="caution">
    <text evidence="1">The sequence shown here is derived from an EMBL/GenBank/DDBJ whole genome shotgun (WGS) entry which is preliminary data.</text>
</comment>